<evidence type="ECO:0000256" key="1">
    <source>
        <dbReference type="ARBA" id="ARBA00004141"/>
    </source>
</evidence>
<evidence type="ECO:0000259" key="6">
    <source>
        <dbReference type="PROSITE" id="PS50929"/>
    </source>
</evidence>
<sequence>ALLRGAFAFFQTYQGEWISQRVAYDLRNRIYDRLQRLSFAYHDRQQTGQLMSRATQDVEAVRWFIHMGVLRAGYIFLLLIAILVLMAVTNWKLTLVAWAFLPLIAWRSTVMALSLRPLWMKIQEGLARLTTVLQEALTGARVVKAFAREKHEGAKFQHEAEALFEDSYRGSRIQAVNSPMMTGLWLAAIGATLWFGGREVVNGNLNIGELTLFLLYLTMLNMPVRMLGWIIMISSRAQSAAQRIFEILDAESAVKEKPDAIEIKDCRGHVLFEDVSFGYDSISPVLKRVNLEAKPGQVIALMGPTGSGKTTVVNLMPRFYDVTSGRITIDGIDIRDASLVSLRRAIGTVQQDVFLFSATMRDNIAYGAVSASQEQIEAAAKAAHIHDHIVSLPDGYDTWVGERGITLSGGQKQRIAIAHRLLMD</sequence>
<reference evidence="7" key="1">
    <citation type="journal article" date="2015" name="Nature">
        <title>Complex archaea that bridge the gap between prokaryotes and eukaryotes.</title>
        <authorList>
            <person name="Spang A."/>
            <person name="Saw J.H."/>
            <person name="Jorgensen S.L."/>
            <person name="Zaremba-Niedzwiedzka K."/>
            <person name="Martijn J."/>
            <person name="Lind A.E."/>
            <person name="van Eijk R."/>
            <person name="Schleper C."/>
            <person name="Guy L."/>
            <person name="Ettema T.J."/>
        </authorList>
    </citation>
    <scope>NUCLEOTIDE SEQUENCE</scope>
</reference>
<dbReference type="GO" id="GO:0016887">
    <property type="term" value="F:ATP hydrolysis activity"/>
    <property type="evidence" value="ECO:0007669"/>
    <property type="project" value="InterPro"/>
</dbReference>
<dbReference type="PANTHER" id="PTHR24221:SF654">
    <property type="entry name" value="ATP-BINDING CASSETTE SUB-FAMILY B MEMBER 6"/>
    <property type="match status" value="1"/>
</dbReference>
<keyword evidence="4 5" id="KW-0472">Membrane</keyword>
<comment type="subcellular location">
    <subcellularLocation>
        <location evidence="1">Membrane</location>
        <topology evidence="1">Multi-pass membrane protein</topology>
    </subcellularLocation>
</comment>
<dbReference type="GO" id="GO:0140359">
    <property type="term" value="F:ABC-type transporter activity"/>
    <property type="evidence" value="ECO:0007669"/>
    <property type="project" value="InterPro"/>
</dbReference>
<dbReference type="GO" id="GO:0016020">
    <property type="term" value="C:membrane"/>
    <property type="evidence" value="ECO:0007669"/>
    <property type="project" value="UniProtKB-SubCell"/>
</dbReference>
<evidence type="ECO:0000256" key="4">
    <source>
        <dbReference type="ARBA" id="ARBA00023136"/>
    </source>
</evidence>
<feature type="transmembrane region" description="Helical" evidence="5">
    <location>
        <begin position="179"/>
        <end position="197"/>
    </location>
</feature>
<accession>A0A0F8Z3K7</accession>
<dbReference type="InterPro" id="IPR027417">
    <property type="entry name" value="P-loop_NTPase"/>
</dbReference>
<protein>
    <recommendedName>
        <fullName evidence="6">ABC transmembrane type-1 domain-containing protein</fullName>
    </recommendedName>
</protein>
<dbReference type="CDD" id="cd18542">
    <property type="entry name" value="ABC_6TM_YknU_like"/>
    <property type="match status" value="1"/>
</dbReference>
<dbReference type="PANTHER" id="PTHR24221">
    <property type="entry name" value="ATP-BINDING CASSETTE SUB-FAMILY B"/>
    <property type="match status" value="1"/>
</dbReference>
<feature type="non-terminal residue" evidence="7">
    <location>
        <position position="424"/>
    </location>
</feature>
<organism evidence="7">
    <name type="scientific">marine sediment metagenome</name>
    <dbReference type="NCBI Taxonomy" id="412755"/>
    <lineage>
        <taxon>unclassified sequences</taxon>
        <taxon>metagenomes</taxon>
        <taxon>ecological metagenomes</taxon>
    </lineage>
</organism>
<dbReference type="InterPro" id="IPR036640">
    <property type="entry name" value="ABC1_TM_sf"/>
</dbReference>
<dbReference type="EMBL" id="LAZR01050015">
    <property type="protein sequence ID" value="KKK88303.1"/>
    <property type="molecule type" value="Genomic_DNA"/>
</dbReference>
<name>A0A0F8Z3K7_9ZZZZ</name>
<dbReference type="Pfam" id="PF00664">
    <property type="entry name" value="ABC_membrane"/>
    <property type="match status" value="1"/>
</dbReference>
<evidence type="ECO:0000256" key="5">
    <source>
        <dbReference type="SAM" id="Phobius"/>
    </source>
</evidence>
<feature type="non-terminal residue" evidence="7">
    <location>
        <position position="1"/>
    </location>
</feature>
<keyword evidence="3 5" id="KW-1133">Transmembrane helix</keyword>
<dbReference type="InterPro" id="IPR003439">
    <property type="entry name" value="ABC_transporter-like_ATP-bd"/>
</dbReference>
<dbReference type="GO" id="GO:0034040">
    <property type="term" value="F:ATPase-coupled lipid transmembrane transporter activity"/>
    <property type="evidence" value="ECO:0007669"/>
    <property type="project" value="TreeGrafter"/>
</dbReference>
<feature type="transmembrane region" description="Helical" evidence="5">
    <location>
        <begin position="72"/>
        <end position="89"/>
    </location>
</feature>
<dbReference type="Gene3D" id="1.20.1560.10">
    <property type="entry name" value="ABC transporter type 1, transmembrane domain"/>
    <property type="match status" value="1"/>
</dbReference>
<dbReference type="InterPro" id="IPR039421">
    <property type="entry name" value="Type_1_exporter"/>
</dbReference>
<keyword evidence="2 5" id="KW-0812">Transmembrane</keyword>
<dbReference type="InterPro" id="IPR011527">
    <property type="entry name" value="ABC1_TM_dom"/>
</dbReference>
<evidence type="ECO:0000256" key="3">
    <source>
        <dbReference type="ARBA" id="ARBA00022989"/>
    </source>
</evidence>
<dbReference type="Gene3D" id="3.40.50.300">
    <property type="entry name" value="P-loop containing nucleotide triphosphate hydrolases"/>
    <property type="match status" value="1"/>
</dbReference>
<gene>
    <name evidence="7" type="ORF">LCGC14_2744520</name>
</gene>
<dbReference type="GO" id="GO:0005524">
    <property type="term" value="F:ATP binding"/>
    <property type="evidence" value="ECO:0007669"/>
    <property type="project" value="InterPro"/>
</dbReference>
<evidence type="ECO:0000313" key="7">
    <source>
        <dbReference type="EMBL" id="KKK88303.1"/>
    </source>
</evidence>
<dbReference type="SUPFAM" id="SSF90123">
    <property type="entry name" value="ABC transporter transmembrane region"/>
    <property type="match status" value="1"/>
</dbReference>
<feature type="domain" description="ABC transmembrane type-1" evidence="6">
    <location>
        <begin position="1"/>
        <end position="236"/>
    </location>
</feature>
<dbReference type="Pfam" id="PF00005">
    <property type="entry name" value="ABC_tran"/>
    <property type="match status" value="1"/>
</dbReference>
<dbReference type="AlphaFoldDB" id="A0A0F8Z3K7"/>
<feature type="transmembrane region" description="Helical" evidence="5">
    <location>
        <begin position="95"/>
        <end position="115"/>
    </location>
</feature>
<feature type="transmembrane region" description="Helical" evidence="5">
    <location>
        <begin position="213"/>
        <end position="233"/>
    </location>
</feature>
<evidence type="ECO:0000256" key="2">
    <source>
        <dbReference type="ARBA" id="ARBA00022692"/>
    </source>
</evidence>
<dbReference type="PROSITE" id="PS50929">
    <property type="entry name" value="ABC_TM1F"/>
    <property type="match status" value="1"/>
</dbReference>
<dbReference type="SUPFAM" id="SSF52540">
    <property type="entry name" value="P-loop containing nucleoside triphosphate hydrolases"/>
    <property type="match status" value="1"/>
</dbReference>
<proteinExistence type="predicted"/>
<comment type="caution">
    <text evidence="7">The sequence shown here is derived from an EMBL/GenBank/DDBJ whole genome shotgun (WGS) entry which is preliminary data.</text>
</comment>